<feature type="compositionally biased region" description="Low complexity" evidence="1">
    <location>
        <begin position="906"/>
        <end position="931"/>
    </location>
</feature>
<dbReference type="Pfam" id="PF08373">
    <property type="entry name" value="RAP"/>
    <property type="match status" value="1"/>
</dbReference>
<feature type="region of interest" description="Disordered" evidence="1">
    <location>
        <begin position="40"/>
        <end position="69"/>
    </location>
</feature>
<name>A0A383WPZ3_TETOB</name>
<evidence type="ECO:0000313" key="3">
    <source>
        <dbReference type="EMBL" id="SZX79343.1"/>
    </source>
</evidence>
<dbReference type="PROSITE" id="PS51286">
    <property type="entry name" value="RAP"/>
    <property type="match status" value="1"/>
</dbReference>
<dbReference type="AlphaFoldDB" id="A0A383WPZ3"/>
<dbReference type="GO" id="GO:0003723">
    <property type="term" value="F:RNA binding"/>
    <property type="evidence" value="ECO:0007669"/>
    <property type="project" value="TreeGrafter"/>
</dbReference>
<protein>
    <recommendedName>
        <fullName evidence="2">RAP domain-containing protein</fullName>
    </recommendedName>
</protein>
<dbReference type="Pfam" id="PF26188">
    <property type="entry name" value="RESC6"/>
    <property type="match status" value="2"/>
</dbReference>
<feature type="compositionally biased region" description="Polar residues" evidence="1">
    <location>
        <begin position="40"/>
        <end position="54"/>
    </location>
</feature>
<dbReference type="InterPro" id="IPR016024">
    <property type="entry name" value="ARM-type_fold"/>
</dbReference>
<evidence type="ECO:0000256" key="1">
    <source>
        <dbReference type="SAM" id="MobiDB-lite"/>
    </source>
</evidence>
<dbReference type="EMBL" id="FNXT01001364">
    <property type="protein sequence ID" value="SZX79343.1"/>
    <property type="molecule type" value="Genomic_DNA"/>
</dbReference>
<accession>A0A383WPZ3</accession>
<dbReference type="Proteomes" id="UP000256970">
    <property type="component" value="Unassembled WGS sequence"/>
</dbReference>
<feature type="region of interest" description="Disordered" evidence="1">
    <location>
        <begin position="901"/>
        <end position="931"/>
    </location>
</feature>
<dbReference type="GO" id="GO:0000963">
    <property type="term" value="P:mitochondrial RNA processing"/>
    <property type="evidence" value="ECO:0007669"/>
    <property type="project" value="TreeGrafter"/>
</dbReference>
<dbReference type="InterPro" id="IPR013584">
    <property type="entry name" value="RAP"/>
</dbReference>
<dbReference type="GO" id="GO:0035770">
    <property type="term" value="C:ribonucleoprotein granule"/>
    <property type="evidence" value="ECO:0007669"/>
    <property type="project" value="TreeGrafter"/>
</dbReference>
<feature type="region of interest" description="Disordered" evidence="1">
    <location>
        <begin position="1096"/>
        <end position="1150"/>
    </location>
</feature>
<feature type="region of interest" description="Disordered" evidence="1">
    <location>
        <begin position="178"/>
        <end position="199"/>
    </location>
</feature>
<dbReference type="SUPFAM" id="SSF48371">
    <property type="entry name" value="ARM repeat"/>
    <property type="match status" value="1"/>
</dbReference>
<dbReference type="PANTHER" id="PTHR21228">
    <property type="entry name" value="FAST LEU-RICH DOMAIN-CONTAINING"/>
    <property type="match status" value="1"/>
</dbReference>
<keyword evidence="4" id="KW-1185">Reference proteome</keyword>
<dbReference type="InterPro" id="IPR058917">
    <property type="entry name" value="RESC6_dom"/>
</dbReference>
<organism evidence="3 4">
    <name type="scientific">Tetradesmus obliquus</name>
    <name type="common">Green alga</name>
    <name type="synonym">Acutodesmus obliquus</name>
    <dbReference type="NCBI Taxonomy" id="3088"/>
    <lineage>
        <taxon>Eukaryota</taxon>
        <taxon>Viridiplantae</taxon>
        <taxon>Chlorophyta</taxon>
        <taxon>core chlorophytes</taxon>
        <taxon>Chlorophyceae</taxon>
        <taxon>CS clade</taxon>
        <taxon>Sphaeropleales</taxon>
        <taxon>Scenedesmaceae</taxon>
        <taxon>Tetradesmus</taxon>
    </lineage>
</organism>
<evidence type="ECO:0000259" key="2">
    <source>
        <dbReference type="PROSITE" id="PS51286"/>
    </source>
</evidence>
<sequence length="1206" mass="126652">MPQKAQFLLQLAQAAARVETRQQAALPQVAVNVWDTLTGSHAPPLQQQPGSGSRAQHKAEQQRSVAASAAASDRLSSGLGLLHISKSLAAQDAAPHHYPAHLLAQAHLAGSHWGQHPHLTGSIAADTAALYDTSSHTQHQQQLAGLPRNPAAALPGLSGGLGPLQSCLPLRPAAPGLGSLDANNRSGSSGSLGPGGMRKPRYNNSISLNKQIMNTHSASELHTIVRSKGAGFDFFNISSAIARVPKLVGPAGGVQNDSTAKALVDDLASLMASNINTFDARGLANSAWAFGKLKYAPNQKLPQLIAAAAITKMDAFSAQNLSNLLWSFVYLHHRDEALMAAVAKKVVSKVTEFKPQELANVVWAFASMDHYEPHLMDVVGARALALVDQFKEQELSNVVWAFAKLHHYEQGLFAHLLAAVKAKLPHFLPQGVSNIAWALATAGHRDEPLFEQLLAHCLSDIGSYDVQGLSNLLWACATLGHRDPTFLQAVLQECTARIERMSSQNLSNALWACAALGHADSRMLGTWAEAVLHKLDMFEPQGLSNTAWAFAKLGFSSPVLFEALAEAALGKLDAFTAQGLSNTAWAYATMGHYHPALVQQLAEQVARQVSAFNAQNCSMSAWAFATLRHHHPALFDALLEQLAAQLPAGVEPQNIANSLWAFARAGHPLGVHTEPLVAAAKALLLQMNQQELCNTAWALGVLGQLDRDTWQQFCNCLGNVQGLTPEGVHQAFHAQLMLHSQLAREAGVPLASLPAEQLPTLPEPLHSHAHYMWLTSAVDVHISKLQADVSAALLVAGISNSMEWLTDDGLFSIDIAFQVDGQPVAVEVDGSHHYTNSTPHIPLSEVLVRRRLLQDRGWKVVNIGYLDWEMLPDDQQTKAAALLQLVASELGPNTNWQQVGPPAGCQESSQLAQQQQQMMRRQSQTNGNGSTATAWGSAAAAAVAAAVGGDSCSGLVAQRGAFSGYSTAAVQGGLGGYGMLDMSGLTAANTSQFGGVSSSNSNNSAWGLGLGGWGGIGGPAWGANTASPWVPASSSAVAAAADAPQASMLHRLQAQQQQQQVQRMWESGYAAGAAAAAAAAAAGPSQRMSPEHLVVGGPTRASSACRGSGSSSSTNVAAIGEGRASLASSPGSSKAGSCYDEQAAGPTAAAGNDLRTASVAGSAGSFTRAASWQWVESPNDGGIRMPAFTWGDPLTSSIWGPAGGQA</sequence>
<dbReference type="InterPro" id="IPR050870">
    <property type="entry name" value="FAST_kinase"/>
</dbReference>
<feature type="compositionally biased region" description="Low complexity" evidence="1">
    <location>
        <begin position="1100"/>
        <end position="1113"/>
    </location>
</feature>
<feature type="compositionally biased region" description="Polar residues" evidence="1">
    <location>
        <begin position="1126"/>
        <end position="1135"/>
    </location>
</feature>
<gene>
    <name evidence="3" type="ORF">BQ4739_LOCUS19622</name>
</gene>
<evidence type="ECO:0000313" key="4">
    <source>
        <dbReference type="Proteomes" id="UP000256970"/>
    </source>
</evidence>
<proteinExistence type="predicted"/>
<dbReference type="SMART" id="SM00952">
    <property type="entry name" value="RAP"/>
    <property type="match status" value="1"/>
</dbReference>
<reference evidence="3 4" key="1">
    <citation type="submission" date="2016-10" db="EMBL/GenBank/DDBJ databases">
        <authorList>
            <person name="Cai Z."/>
        </authorList>
    </citation>
    <scope>NUCLEOTIDE SEQUENCE [LARGE SCALE GENOMIC DNA]</scope>
</reference>
<dbReference type="GO" id="GO:0044528">
    <property type="term" value="P:regulation of mitochondrial mRNA stability"/>
    <property type="evidence" value="ECO:0007669"/>
    <property type="project" value="TreeGrafter"/>
</dbReference>
<dbReference type="PANTHER" id="PTHR21228:SF40">
    <property type="entry name" value="LD45607P"/>
    <property type="match status" value="1"/>
</dbReference>
<dbReference type="GO" id="GO:0005759">
    <property type="term" value="C:mitochondrial matrix"/>
    <property type="evidence" value="ECO:0007669"/>
    <property type="project" value="TreeGrafter"/>
</dbReference>
<feature type="domain" description="RAP" evidence="2">
    <location>
        <begin position="824"/>
        <end position="884"/>
    </location>
</feature>